<organism evidence="2 3">
    <name type="scientific">Flexivirga caeni</name>
    <dbReference type="NCBI Taxonomy" id="2294115"/>
    <lineage>
        <taxon>Bacteria</taxon>
        <taxon>Bacillati</taxon>
        <taxon>Actinomycetota</taxon>
        <taxon>Actinomycetes</taxon>
        <taxon>Micrococcales</taxon>
        <taxon>Dermacoccaceae</taxon>
        <taxon>Flexivirga</taxon>
    </lineage>
</organism>
<name>A0A3M9MGN3_9MICO</name>
<feature type="region of interest" description="Disordered" evidence="1">
    <location>
        <begin position="87"/>
        <end position="106"/>
    </location>
</feature>
<reference evidence="2 3" key="1">
    <citation type="submission" date="2018-11" db="EMBL/GenBank/DDBJ databases">
        <title>Draft genome of Simplicispira Flexivirga sp. BO-16.</title>
        <authorList>
            <person name="Im W.T."/>
        </authorList>
    </citation>
    <scope>NUCLEOTIDE SEQUENCE [LARGE SCALE GENOMIC DNA]</scope>
    <source>
        <strain evidence="2 3">BO-16</strain>
    </source>
</reference>
<sequence length="106" mass="11799">MNKPTITWPALQDLMITPQPDLVVEGVVSTDERELSYGTLYGEGMAPPLTPVVLADDDGPATLHVRIKGARRRLDRPDGRVLFIQDRDRALQFHDDEPNRPDQGGP</sequence>
<protein>
    <submittedName>
        <fullName evidence="2">Uncharacterized protein</fullName>
    </submittedName>
</protein>
<proteinExistence type="predicted"/>
<dbReference type="RefSeq" id="WP_123269969.1">
    <property type="nucleotide sequence ID" value="NZ_RJJQ01000002.1"/>
</dbReference>
<dbReference type="EMBL" id="RJJQ01000002">
    <property type="protein sequence ID" value="RNI24676.1"/>
    <property type="molecule type" value="Genomic_DNA"/>
</dbReference>
<comment type="caution">
    <text evidence="2">The sequence shown here is derived from an EMBL/GenBank/DDBJ whole genome shotgun (WGS) entry which is preliminary data.</text>
</comment>
<keyword evidence="3" id="KW-1185">Reference proteome</keyword>
<evidence type="ECO:0000313" key="2">
    <source>
        <dbReference type="EMBL" id="RNI24676.1"/>
    </source>
</evidence>
<accession>A0A3M9MGN3</accession>
<feature type="compositionally biased region" description="Basic and acidic residues" evidence="1">
    <location>
        <begin position="87"/>
        <end position="100"/>
    </location>
</feature>
<dbReference type="AlphaFoldDB" id="A0A3M9MGN3"/>
<gene>
    <name evidence="2" type="ORF">EFY87_02935</name>
</gene>
<dbReference type="Proteomes" id="UP000271678">
    <property type="component" value="Unassembled WGS sequence"/>
</dbReference>
<evidence type="ECO:0000256" key="1">
    <source>
        <dbReference type="SAM" id="MobiDB-lite"/>
    </source>
</evidence>
<evidence type="ECO:0000313" key="3">
    <source>
        <dbReference type="Proteomes" id="UP000271678"/>
    </source>
</evidence>